<keyword evidence="5" id="KW-0808">Transferase</keyword>
<dbReference type="GO" id="GO:0016740">
    <property type="term" value="F:transferase activity"/>
    <property type="evidence" value="ECO:0007669"/>
    <property type="project" value="UniProtKB-KW"/>
</dbReference>
<dbReference type="SFLD" id="SFLDG01151">
    <property type="entry name" value="Main.2:_Nu-like"/>
    <property type="match status" value="1"/>
</dbReference>
<dbReference type="InterPro" id="IPR010987">
    <property type="entry name" value="Glutathione-S-Trfase_C-like"/>
</dbReference>
<dbReference type="Proteomes" id="UP000053372">
    <property type="component" value="Unassembled WGS sequence"/>
</dbReference>
<sequence>MIDLYTFTTPNGRKPAVMLEELELPYTIHKVNISKGEQFSSEYVAINPNSKIPAIIDRDTDISIFESGAILIYLAEKTGKLLPTEPKKRAQVIEWLMFQMANIGPMFGQLGHFRNSAPEEIPYAIARYEKETQRLLGVLEHQLENNEFITGEYSIADIATFPWILISPYLVSVDQYINVQRWIETMRSRKAVQIGMAILTPEFSSNYGAVA</sequence>
<evidence type="ECO:0000256" key="1">
    <source>
        <dbReference type="RuleBase" id="RU003494"/>
    </source>
</evidence>
<evidence type="ECO:0000259" key="2">
    <source>
        <dbReference type="PROSITE" id="PS50404"/>
    </source>
</evidence>
<dbReference type="SFLD" id="SFLDS00019">
    <property type="entry name" value="Glutathione_Transferase_(cytos"/>
    <property type="match status" value="1"/>
</dbReference>
<dbReference type="RefSeq" id="WP_027846878.1">
    <property type="nucleotide sequence ID" value="NZ_LMTZ01000004.1"/>
</dbReference>
<comment type="similarity">
    <text evidence="1">Belongs to the GST superfamily.</text>
</comment>
<dbReference type="PROSITE" id="PS50405">
    <property type="entry name" value="GST_CTER"/>
    <property type="match status" value="1"/>
</dbReference>
<dbReference type="AlphaFoldDB" id="A0A0V8A082"/>
<dbReference type="InterPro" id="IPR004046">
    <property type="entry name" value="GST_C"/>
</dbReference>
<dbReference type="EMBL" id="LMTZ01000004">
    <property type="protein sequence ID" value="KST70107.1"/>
    <property type="molecule type" value="Genomic_DNA"/>
</dbReference>
<dbReference type="SFLD" id="SFLDG00358">
    <property type="entry name" value="Main_(cytGST)"/>
    <property type="match status" value="1"/>
</dbReference>
<reference evidence="5 6" key="1">
    <citation type="journal article" date="2015" name="Genome Announc.">
        <title>Draft Genome of the Euendolithic (true boring) Cyanobacterium Mastigocoleus testarum strain BC008.</title>
        <authorList>
            <person name="Guida B.S."/>
            <person name="Garcia-Pichel F."/>
        </authorList>
    </citation>
    <scope>NUCLEOTIDE SEQUENCE [LARGE SCALE GENOMIC DNA]</scope>
    <source>
        <strain evidence="5 6">BC008</strain>
    </source>
</reference>
<evidence type="ECO:0000313" key="5">
    <source>
        <dbReference type="EMBL" id="KST70107.1"/>
    </source>
</evidence>
<gene>
    <name evidence="4" type="ORF">BC008_06455</name>
    <name evidence="5" type="ORF">BC008_06625</name>
</gene>
<dbReference type="PANTHER" id="PTHR44051:SF8">
    <property type="entry name" value="GLUTATHIONE S-TRANSFERASE GSTA"/>
    <property type="match status" value="1"/>
</dbReference>
<dbReference type="Pfam" id="PF00043">
    <property type="entry name" value="GST_C"/>
    <property type="match status" value="1"/>
</dbReference>
<dbReference type="InterPro" id="IPR040079">
    <property type="entry name" value="Glutathione_S-Trfase"/>
</dbReference>
<dbReference type="SUPFAM" id="SSF47616">
    <property type="entry name" value="GST C-terminal domain-like"/>
    <property type="match status" value="1"/>
</dbReference>
<organism evidence="5 6">
    <name type="scientific">Mastigocoleus testarum BC008</name>
    <dbReference type="NCBI Taxonomy" id="371196"/>
    <lineage>
        <taxon>Bacteria</taxon>
        <taxon>Bacillati</taxon>
        <taxon>Cyanobacteriota</taxon>
        <taxon>Cyanophyceae</taxon>
        <taxon>Nostocales</taxon>
        <taxon>Hapalosiphonaceae</taxon>
        <taxon>Mastigocoleus</taxon>
    </lineage>
</organism>
<dbReference type="PROSITE" id="PS50404">
    <property type="entry name" value="GST_NTER"/>
    <property type="match status" value="1"/>
</dbReference>
<evidence type="ECO:0000259" key="3">
    <source>
        <dbReference type="PROSITE" id="PS50405"/>
    </source>
</evidence>
<dbReference type="OrthoDB" id="465590at2"/>
<dbReference type="SUPFAM" id="SSF52833">
    <property type="entry name" value="Thioredoxin-like"/>
    <property type="match status" value="1"/>
</dbReference>
<dbReference type="Gene3D" id="3.40.30.10">
    <property type="entry name" value="Glutaredoxin"/>
    <property type="match status" value="1"/>
</dbReference>
<evidence type="ECO:0000313" key="6">
    <source>
        <dbReference type="Proteomes" id="UP000053372"/>
    </source>
</evidence>
<dbReference type="InterPro" id="IPR036249">
    <property type="entry name" value="Thioredoxin-like_sf"/>
</dbReference>
<accession>A0A0V8A082</accession>
<proteinExistence type="inferred from homology"/>
<keyword evidence="6" id="KW-1185">Reference proteome</keyword>
<feature type="domain" description="GST N-terminal" evidence="2">
    <location>
        <begin position="1"/>
        <end position="82"/>
    </location>
</feature>
<dbReference type="PANTHER" id="PTHR44051">
    <property type="entry name" value="GLUTATHIONE S-TRANSFERASE-RELATED"/>
    <property type="match status" value="1"/>
</dbReference>
<dbReference type="Pfam" id="PF02798">
    <property type="entry name" value="GST_N"/>
    <property type="match status" value="1"/>
</dbReference>
<dbReference type="InterPro" id="IPR004045">
    <property type="entry name" value="Glutathione_S-Trfase_N"/>
</dbReference>
<comment type="caution">
    <text evidence="5">The sequence shown here is derived from an EMBL/GenBank/DDBJ whole genome shotgun (WGS) entry which is preliminary data.</text>
</comment>
<name>A0A0V8A082_9CYAN</name>
<evidence type="ECO:0000313" key="4">
    <source>
        <dbReference type="EMBL" id="KST70076.1"/>
    </source>
</evidence>
<dbReference type="CDD" id="cd03048">
    <property type="entry name" value="GST_N_Ure2p_like"/>
    <property type="match status" value="1"/>
</dbReference>
<dbReference type="InterPro" id="IPR036282">
    <property type="entry name" value="Glutathione-S-Trfase_C_sf"/>
</dbReference>
<dbReference type="EMBL" id="LMTZ01000005">
    <property type="protein sequence ID" value="KST70076.1"/>
    <property type="molecule type" value="Genomic_DNA"/>
</dbReference>
<protein>
    <submittedName>
        <fullName evidence="5">Glutathione S-transferase</fullName>
    </submittedName>
</protein>
<dbReference type="Gene3D" id="1.20.1050.10">
    <property type="match status" value="1"/>
</dbReference>
<feature type="domain" description="GST C-terminal" evidence="3">
    <location>
        <begin position="85"/>
        <end position="207"/>
    </location>
</feature>